<dbReference type="PANTHER" id="PTHR43024">
    <property type="entry name" value="UDP-N-ACETYLMURAMOYL-TRIPEPTIDE--D-ALANYL-D-ALANINE LIGASE"/>
    <property type="match status" value="1"/>
</dbReference>
<dbReference type="InterPro" id="IPR051046">
    <property type="entry name" value="MurCDEF_CellWall_CoF430Synth"/>
</dbReference>
<dbReference type="Gene3D" id="3.90.190.20">
    <property type="entry name" value="Mur ligase, C-terminal domain"/>
    <property type="match status" value="1"/>
</dbReference>
<evidence type="ECO:0000313" key="15">
    <source>
        <dbReference type="EMBL" id="GAA4891553.1"/>
    </source>
</evidence>
<feature type="domain" description="Mur ligase N-terminal catalytic" evidence="12">
    <location>
        <begin position="30"/>
        <end position="74"/>
    </location>
</feature>
<protein>
    <recommendedName>
        <fullName evidence="10 11">UDP-N-acetylmuramoyl-tripeptide--D-alanyl-D-alanine ligase</fullName>
        <ecNumber evidence="10 11">6.3.2.10</ecNumber>
    </recommendedName>
    <alternativeName>
        <fullName evidence="10">D-alanyl-D-alanine-adding enzyme</fullName>
    </alternativeName>
</protein>
<keyword evidence="2 10" id="KW-0436">Ligase</keyword>
<dbReference type="Gene3D" id="3.40.1390.10">
    <property type="entry name" value="MurE/MurF, N-terminal domain"/>
    <property type="match status" value="1"/>
</dbReference>
<dbReference type="InterPro" id="IPR000713">
    <property type="entry name" value="Mur_ligase_N"/>
</dbReference>
<dbReference type="PANTHER" id="PTHR43024:SF1">
    <property type="entry name" value="UDP-N-ACETYLMURAMOYL-TRIPEPTIDE--D-ALANYL-D-ALANINE LIGASE"/>
    <property type="match status" value="1"/>
</dbReference>
<dbReference type="Pfam" id="PF01225">
    <property type="entry name" value="Mur_ligase"/>
    <property type="match status" value="1"/>
</dbReference>
<comment type="function">
    <text evidence="10 11">Involved in cell wall formation. Catalyzes the final step in the synthesis of UDP-N-acetylmuramoyl-pentapeptide, the precursor of murein.</text>
</comment>
<dbReference type="InterPro" id="IPR036565">
    <property type="entry name" value="Mur-like_cat_sf"/>
</dbReference>
<organism evidence="15 16">
    <name type="scientific">Actinomycetospora straminea</name>
    <dbReference type="NCBI Taxonomy" id="663607"/>
    <lineage>
        <taxon>Bacteria</taxon>
        <taxon>Bacillati</taxon>
        <taxon>Actinomycetota</taxon>
        <taxon>Actinomycetes</taxon>
        <taxon>Pseudonocardiales</taxon>
        <taxon>Pseudonocardiaceae</taxon>
        <taxon>Actinomycetospora</taxon>
    </lineage>
</organism>
<dbReference type="EC" id="6.3.2.10" evidence="10 11"/>
<evidence type="ECO:0000256" key="6">
    <source>
        <dbReference type="ARBA" id="ARBA00022960"/>
    </source>
</evidence>
<comment type="catalytic activity">
    <reaction evidence="10 11">
        <text>D-alanyl-D-alanine + UDP-N-acetyl-alpha-D-muramoyl-L-alanyl-gamma-D-glutamyl-meso-2,6-diaminopimelate + ATP = UDP-N-acetyl-alpha-D-muramoyl-L-alanyl-gamma-D-glutamyl-meso-2,6-diaminopimeloyl-D-alanyl-D-alanine + ADP + phosphate + H(+)</text>
        <dbReference type="Rhea" id="RHEA:28374"/>
        <dbReference type="ChEBI" id="CHEBI:15378"/>
        <dbReference type="ChEBI" id="CHEBI:30616"/>
        <dbReference type="ChEBI" id="CHEBI:43474"/>
        <dbReference type="ChEBI" id="CHEBI:57822"/>
        <dbReference type="ChEBI" id="CHEBI:61386"/>
        <dbReference type="ChEBI" id="CHEBI:83905"/>
        <dbReference type="ChEBI" id="CHEBI:456216"/>
        <dbReference type="EC" id="6.3.2.10"/>
    </reaction>
</comment>
<dbReference type="NCBIfam" id="TIGR01143">
    <property type="entry name" value="murF"/>
    <property type="match status" value="1"/>
</dbReference>
<dbReference type="InterPro" id="IPR035911">
    <property type="entry name" value="MurE/MurF_N"/>
</dbReference>
<dbReference type="RefSeq" id="WP_274231481.1">
    <property type="nucleotide sequence ID" value="NZ_BAABHQ010000020.1"/>
</dbReference>
<evidence type="ECO:0000256" key="11">
    <source>
        <dbReference type="RuleBase" id="RU004136"/>
    </source>
</evidence>
<dbReference type="Pfam" id="PF08245">
    <property type="entry name" value="Mur_ligase_M"/>
    <property type="match status" value="1"/>
</dbReference>
<dbReference type="EMBL" id="BAABHQ010000020">
    <property type="protein sequence ID" value="GAA4891553.1"/>
    <property type="molecule type" value="Genomic_DNA"/>
</dbReference>
<dbReference type="InterPro" id="IPR013221">
    <property type="entry name" value="Mur_ligase_cen"/>
</dbReference>
<feature type="domain" description="Mur ligase C-terminal" evidence="13">
    <location>
        <begin position="344"/>
        <end position="465"/>
    </location>
</feature>
<keyword evidence="9 10" id="KW-0961">Cell wall biogenesis/degradation</keyword>
<evidence type="ECO:0000256" key="7">
    <source>
        <dbReference type="ARBA" id="ARBA00022984"/>
    </source>
</evidence>
<evidence type="ECO:0000256" key="1">
    <source>
        <dbReference type="ARBA" id="ARBA00022490"/>
    </source>
</evidence>
<dbReference type="InterPro" id="IPR005863">
    <property type="entry name" value="UDP-N-AcMur_synth"/>
</dbReference>
<dbReference type="GO" id="GO:0016874">
    <property type="term" value="F:ligase activity"/>
    <property type="evidence" value="ECO:0007669"/>
    <property type="project" value="UniProtKB-KW"/>
</dbReference>
<keyword evidence="1 10" id="KW-0963">Cytoplasm</keyword>
<dbReference type="HAMAP" id="MF_02019">
    <property type="entry name" value="MurF"/>
    <property type="match status" value="1"/>
</dbReference>
<comment type="subcellular location">
    <subcellularLocation>
        <location evidence="10 11">Cytoplasm</location>
    </subcellularLocation>
</comment>
<feature type="domain" description="Mur ligase central" evidence="14">
    <location>
        <begin position="133"/>
        <end position="320"/>
    </location>
</feature>
<dbReference type="SUPFAM" id="SSF53244">
    <property type="entry name" value="MurD-like peptide ligases, peptide-binding domain"/>
    <property type="match status" value="1"/>
</dbReference>
<evidence type="ECO:0000259" key="12">
    <source>
        <dbReference type="Pfam" id="PF01225"/>
    </source>
</evidence>
<comment type="similarity">
    <text evidence="10">Belongs to the MurCDEF family. MurF subfamily.</text>
</comment>
<dbReference type="InterPro" id="IPR004101">
    <property type="entry name" value="Mur_ligase_C"/>
</dbReference>
<evidence type="ECO:0000259" key="14">
    <source>
        <dbReference type="Pfam" id="PF08245"/>
    </source>
</evidence>
<proteinExistence type="inferred from homology"/>
<keyword evidence="4 10" id="KW-0547">Nucleotide-binding</keyword>
<keyword evidence="16" id="KW-1185">Reference proteome</keyword>
<name>A0ABP9F2P2_9PSEU</name>
<evidence type="ECO:0000256" key="5">
    <source>
        <dbReference type="ARBA" id="ARBA00022840"/>
    </source>
</evidence>
<comment type="pathway">
    <text evidence="10 11">Cell wall biogenesis; peptidoglycan biosynthesis.</text>
</comment>
<feature type="binding site" evidence="10">
    <location>
        <begin position="135"/>
        <end position="141"/>
    </location>
    <ligand>
        <name>ATP</name>
        <dbReference type="ChEBI" id="CHEBI:30616"/>
    </ligand>
</feature>
<reference evidence="16" key="1">
    <citation type="journal article" date="2019" name="Int. J. Syst. Evol. Microbiol.">
        <title>The Global Catalogue of Microorganisms (GCM) 10K type strain sequencing project: providing services to taxonomists for standard genome sequencing and annotation.</title>
        <authorList>
            <consortium name="The Broad Institute Genomics Platform"/>
            <consortium name="The Broad Institute Genome Sequencing Center for Infectious Disease"/>
            <person name="Wu L."/>
            <person name="Ma J."/>
        </authorList>
    </citation>
    <scope>NUCLEOTIDE SEQUENCE [LARGE SCALE GENOMIC DNA]</scope>
    <source>
        <strain evidence="16">JCM 17983</strain>
    </source>
</reference>
<evidence type="ECO:0000256" key="4">
    <source>
        <dbReference type="ARBA" id="ARBA00022741"/>
    </source>
</evidence>
<keyword evidence="6 10" id="KW-0133">Cell shape</keyword>
<dbReference type="Proteomes" id="UP001500457">
    <property type="component" value="Unassembled WGS sequence"/>
</dbReference>
<evidence type="ECO:0000256" key="8">
    <source>
        <dbReference type="ARBA" id="ARBA00023306"/>
    </source>
</evidence>
<keyword evidence="7 10" id="KW-0573">Peptidoglycan synthesis</keyword>
<gene>
    <name evidence="10" type="primary">murF</name>
    <name evidence="15" type="ORF">GCM10023203_51620</name>
</gene>
<dbReference type="Pfam" id="PF02875">
    <property type="entry name" value="Mur_ligase_C"/>
    <property type="match status" value="1"/>
</dbReference>
<evidence type="ECO:0000256" key="10">
    <source>
        <dbReference type="HAMAP-Rule" id="MF_02019"/>
    </source>
</evidence>
<evidence type="ECO:0000313" key="16">
    <source>
        <dbReference type="Proteomes" id="UP001500457"/>
    </source>
</evidence>
<sequence length="491" mass="49496">MIELTLADVARATGGRLHQATGDERVTGTVEFDSRAVTAGGLFVALPGERVDGHDFVDAAVAAGAAGVLAARGVDAPAVIVPSVHEVSGSYVLAADAGGAGAGVLAALALLARHVVDVLTDPRTGSGLLVVGITGSSGKTSTKDLTAHLLEGLGETVAPPGSFNNELGHPWTALRATRSTRHLVLELSARNRGHVAALCRVAPPRIGAVLNVGSAHLGEFGSREAIAQAKGELVEALPADGVAVLGADDPVVAAMRERTVARVVHTGRAPEATVRAADVVVDDTGRATFRLVTPIGEAPVRLGLHGAHHVDNALAAAAIALEAGMDVATVAERLATAAPRSRWRMELTERPDGVRVLNDAYNANPESMRAALATLGAMGGRHTAVLGVMAELGDDTARAHTEIGREVARTGVARLVVVGDGARPLHEAAASAGVDSQLVPDAAAAAELVRAGVAPGDVVLIKASRSAGLERVADVLVDAGSAPTADGGGAP</sequence>
<keyword evidence="3 10" id="KW-0132">Cell division</keyword>
<evidence type="ECO:0000256" key="3">
    <source>
        <dbReference type="ARBA" id="ARBA00022618"/>
    </source>
</evidence>
<dbReference type="Gene3D" id="3.40.1190.10">
    <property type="entry name" value="Mur-like, catalytic domain"/>
    <property type="match status" value="1"/>
</dbReference>
<keyword evidence="5 10" id="KW-0067">ATP-binding</keyword>
<evidence type="ECO:0000256" key="9">
    <source>
        <dbReference type="ARBA" id="ARBA00023316"/>
    </source>
</evidence>
<evidence type="ECO:0000256" key="2">
    <source>
        <dbReference type="ARBA" id="ARBA00022598"/>
    </source>
</evidence>
<comment type="caution">
    <text evidence="15">The sequence shown here is derived from an EMBL/GenBank/DDBJ whole genome shotgun (WGS) entry which is preliminary data.</text>
</comment>
<accession>A0ABP9F2P2</accession>
<keyword evidence="8 10" id="KW-0131">Cell cycle</keyword>
<dbReference type="SUPFAM" id="SSF63418">
    <property type="entry name" value="MurE/MurF N-terminal domain"/>
    <property type="match status" value="1"/>
</dbReference>
<evidence type="ECO:0000259" key="13">
    <source>
        <dbReference type="Pfam" id="PF02875"/>
    </source>
</evidence>
<dbReference type="InterPro" id="IPR036615">
    <property type="entry name" value="Mur_ligase_C_dom_sf"/>
</dbReference>
<dbReference type="SUPFAM" id="SSF53623">
    <property type="entry name" value="MurD-like peptide ligases, catalytic domain"/>
    <property type="match status" value="1"/>
</dbReference>